<organism evidence="2 4">
    <name type="scientific">Pseudomonas aeruginosa</name>
    <dbReference type="NCBI Taxonomy" id="287"/>
    <lineage>
        <taxon>Bacteria</taxon>
        <taxon>Pseudomonadati</taxon>
        <taxon>Pseudomonadota</taxon>
        <taxon>Gammaproteobacteria</taxon>
        <taxon>Pseudomonadales</taxon>
        <taxon>Pseudomonadaceae</taxon>
        <taxon>Pseudomonas</taxon>
    </lineage>
</organism>
<protein>
    <submittedName>
        <fullName evidence="2">FagA protein</fullName>
    </submittedName>
</protein>
<sequence length="131" mass="15415">MSFEAHDPQALDHWYWLGTQIRCALDPDEPRLLDQYLGEARYLAGWEGVAAWPLFEKAYNLLLDTGRDPILPWHWRSLCLDYAYRPLCELQRLTTNGSQRRRLRKLSVRMARQDLAPSMSFDHPQQGNQDD</sequence>
<reference evidence="2 4" key="4">
    <citation type="submission" date="2019-01" db="EMBL/GenBank/DDBJ databases">
        <title>The Pseudomonas aeruginosa pan-genome provides new insights on its population structure, horizontal gene transfer and pathogenicity.</title>
        <authorList>
            <person name="Freschi L."/>
            <person name="Vincent A.T."/>
            <person name="Jeukens J."/>
            <person name="Emond-Rheault J.-G."/>
            <person name="Kukavica-Ibrulj I."/>
            <person name="Dupont M.-J."/>
            <person name="Charette S.J."/>
            <person name="Boyle B."/>
            <person name="Levesque R.C."/>
        </authorList>
    </citation>
    <scope>NUCLEOTIDE SEQUENCE [LARGE SCALE GENOMIC DNA]</scope>
    <source>
        <strain evidence="2 4">PA-W36</strain>
    </source>
</reference>
<dbReference type="EMBL" id="CVVU01000205">
    <property type="protein sequence ID" value="CRP07534.1"/>
    <property type="molecule type" value="Genomic_DNA"/>
</dbReference>
<dbReference type="AlphaFoldDB" id="A0A0F6RUT4"/>
<reference evidence="2 4" key="3">
    <citation type="submission" date="2017-08" db="EMBL/GenBank/DDBJ databases">
        <authorList>
            <person name="Feschi L."/>
            <person name="Jeukens J."/>
            <person name="Emond-Rheault J.-G."/>
            <person name="Kukavica-Ibrulj I."/>
            <person name="Boyle B."/>
            <person name="Levesque R.C."/>
        </authorList>
    </citation>
    <scope>NUCLEOTIDE SEQUENCE [LARGE SCALE GENOMIC DNA]</scope>
    <source>
        <strain evidence="2 4">PA-W36</strain>
    </source>
</reference>
<accession>A0A0F6RUT4</accession>
<evidence type="ECO:0000313" key="1">
    <source>
        <dbReference type="EMBL" id="CRP07534.1"/>
    </source>
</evidence>
<comment type="caution">
    <text evidence="2">The sequence shown here is derived from an EMBL/GenBank/DDBJ whole genome shotgun (WGS) entry which is preliminary data.</text>
</comment>
<dbReference type="Proteomes" id="UP000284767">
    <property type="component" value="Unassembled WGS sequence"/>
</dbReference>
<dbReference type="EMBL" id="NSNE01000008">
    <property type="protein sequence ID" value="RPM15169.1"/>
    <property type="molecule type" value="Genomic_DNA"/>
</dbReference>
<gene>
    <name evidence="2" type="ORF">IPC1295_15265</name>
    <name evidence="1" type="ORF">PAERUG_P19_London_7_VIM_2_05_10_03347</name>
</gene>
<proteinExistence type="predicted"/>
<evidence type="ECO:0000313" key="3">
    <source>
        <dbReference type="Proteomes" id="UP000045039"/>
    </source>
</evidence>
<evidence type="ECO:0000313" key="2">
    <source>
        <dbReference type="EMBL" id="RPM15169.1"/>
    </source>
</evidence>
<dbReference type="Proteomes" id="UP000045039">
    <property type="component" value="Unassembled WGS sequence"/>
</dbReference>
<dbReference type="RefSeq" id="WP_003162782.1">
    <property type="nucleotide sequence ID" value="NZ_BIFN01000012.1"/>
</dbReference>
<name>A0A0F6RUT4_PSEAI</name>
<reference evidence="1" key="2">
    <citation type="submission" date="2015-06" db="EMBL/GenBank/DDBJ databases">
        <authorList>
            <person name="Radhakrishnan R."/>
            <person name="Underwood A."/>
            <person name="Al-Shahib A."/>
        </authorList>
    </citation>
    <scope>NUCLEOTIDE SEQUENCE</scope>
    <source>
        <strain evidence="1">P19_London_7_VIM_2_05_10</strain>
    </source>
</reference>
<reference evidence="3" key="1">
    <citation type="submission" date="2015-06" db="EMBL/GenBank/DDBJ databases">
        <authorList>
            <person name="Radhakrishnan Rajesh"/>
            <person name="Underwood Anthony"/>
            <person name="Al-Shahib Ali"/>
        </authorList>
    </citation>
    <scope>NUCLEOTIDE SEQUENCE [LARGE SCALE GENOMIC DNA]</scope>
    <source>
        <strain evidence="3">P19_London_7_VIM_2_05_10</strain>
    </source>
</reference>
<evidence type="ECO:0000313" key="4">
    <source>
        <dbReference type="Proteomes" id="UP000284767"/>
    </source>
</evidence>